<sequence length="73" mass="8654">MTDIEIADLVFAFPSIYAKRGKRLQFNSSPQSKTSLFIHNELGRIVTMRYFFYKLSAQNSRGRIMLRWFSRLC</sequence>
<proteinExistence type="predicted"/>
<protein>
    <submittedName>
        <fullName evidence="1">Uncharacterized protein</fullName>
    </submittedName>
</protein>
<name>A0A1I5I7J2_9HYPH</name>
<accession>A0A1I5I7J2</accession>
<reference evidence="1 2" key="1">
    <citation type="submission" date="2016-10" db="EMBL/GenBank/DDBJ databases">
        <authorList>
            <person name="de Groot N.N."/>
        </authorList>
    </citation>
    <scope>NUCLEOTIDE SEQUENCE [LARGE SCALE GENOMIC DNA]</scope>
    <source>
        <strain evidence="1 2">CGMCC 1.9157</strain>
    </source>
</reference>
<evidence type="ECO:0000313" key="1">
    <source>
        <dbReference type="EMBL" id="SFO56575.1"/>
    </source>
</evidence>
<dbReference type="Proteomes" id="UP000199236">
    <property type="component" value="Unassembled WGS sequence"/>
</dbReference>
<dbReference type="AlphaFoldDB" id="A0A1I5I7J2"/>
<evidence type="ECO:0000313" key="2">
    <source>
        <dbReference type="Proteomes" id="UP000199236"/>
    </source>
</evidence>
<dbReference type="EMBL" id="FOVR01000008">
    <property type="protein sequence ID" value="SFO56575.1"/>
    <property type="molecule type" value="Genomic_DNA"/>
</dbReference>
<gene>
    <name evidence="1" type="ORF">SAMN04488056_10897</name>
</gene>
<organism evidence="1 2">
    <name type="scientific">Cohaesibacter marisflavi</name>
    <dbReference type="NCBI Taxonomy" id="655353"/>
    <lineage>
        <taxon>Bacteria</taxon>
        <taxon>Pseudomonadati</taxon>
        <taxon>Pseudomonadota</taxon>
        <taxon>Alphaproteobacteria</taxon>
        <taxon>Hyphomicrobiales</taxon>
        <taxon>Cohaesibacteraceae</taxon>
    </lineage>
</organism>
<dbReference type="STRING" id="655353.SAMN04488056_10897"/>
<keyword evidence="2" id="KW-1185">Reference proteome</keyword>